<dbReference type="OrthoDB" id="6359816at2759"/>
<feature type="domain" description="BTB" evidence="1">
    <location>
        <begin position="17"/>
        <end position="82"/>
    </location>
</feature>
<keyword evidence="3" id="KW-1185">Reference proteome</keyword>
<dbReference type="InterPro" id="IPR011333">
    <property type="entry name" value="SKP1/BTB/POZ_sf"/>
</dbReference>
<dbReference type="SUPFAM" id="SSF54695">
    <property type="entry name" value="POZ domain"/>
    <property type="match status" value="1"/>
</dbReference>
<dbReference type="AlphaFoldDB" id="A0A9W8RVV4"/>
<gene>
    <name evidence="2" type="ORF">NW762_008199</name>
</gene>
<evidence type="ECO:0000259" key="1">
    <source>
        <dbReference type="Pfam" id="PF00651"/>
    </source>
</evidence>
<dbReference type="PANTHER" id="PTHR47843:SF5">
    <property type="entry name" value="BTB_POZ DOMAIN PROTEIN"/>
    <property type="match status" value="1"/>
</dbReference>
<comment type="caution">
    <text evidence="2">The sequence shown here is derived from an EMBL/GenBank/DDBJ whole genome shotgun (WGS) entry which is preliminary data.</text>
</comment>
<evidence type="ECO:0000313" key="2">
    <source>
        <dbReference type="EMBL" id="KAJ4258059.1"/>
    </source>
</evidence>
<dbReference type="Proteomes" id="UP001152049">
    <property type="component" value="Unassembled WGS sequence"/>
</dbReference>
<accession>A0A9W8RVV4</accession>
<dbReference type="PANTHER" id="PTHR47843">
    <property type="entry name" value="BTB DOMAIN-CONTAINING PROTEIN-RELATED"/>
    <property type="match status" value="1"/>
</dbReference>
<organism evidence="2 3">
    <name type="scientific">Fusarium torreyae</name>
    <dbReference type="NCBI Taxonomy" id="1237075"/>
    <lineage>
        <taxon>Eukaryota</taxon>
        <taxon>Fungi</taxon>
        <taxon>Dikarya</taxon>
        <taxon>Ascomycota</taxon>
        <taxon>Pezizomycotina</taxon>
        <taxon>Sordariomycetes</taxon>
        <taxon>Hypocreomycetidae</taxon>
        <taxon>Hypocreales</taxon>
        <taxon>Nectriaceae</taxon>
        <taxon>Fusarium</taxon>
    </lineage>
</organism>
<sequence>MVHGKFVRLSRAQSNADKFKESSERVIYIEDFDASIVEAMVNFMYSFDYTDAPDSPLMVFNAQVYQIADKYDISALKSHAKSKFGTAINSGWTTEDFPIAINVAYTTTPPEDRGLRDLIVEIAPLAKKPTVTNANIVARPSSSAPQAHKFSTALGVGGLAGWVASDEFRTRNRPT</sequence>
<dbReference type="Pfam" id="PF00651">
    <property type="entry name" value="BTB"/>
    <property type="match status" value="1"/>
</dbReference>
<name>A0A9W8RVV4_9HYPO</name>
<dbReference type="EMBL" id="JAOQAZ010000016">
    <property type="protein sequence ID" value="KAJ4258059.1"/>
    <property type="molecule type" value="Genomic_DNA"/>
</dbReference>
<reference evidence="2" key="1">
    <citation type="submission" date="2022-09" db="EMBL/GenBank/DDBJ databases">
        <title>Fusarium specimens isolated from Avocado Roots.</title>
        <authorList>
            <person name="Stajich J."/>
            <person name="Roper C."/>
            <person name="Heimlech-Rivalta G."/>
        </authorList>
    </citation>
    <scope>NUCLEOTIDE SEQUENCE</scope>
    <source>
        <strain evidence="2">CF00136</strain>
    </source>
</reference>
<dbReference type="InterPro" id="IPR000210">
    <property type="entry name" value="BTB/POZ_dom"/>
</dbReference>
<proteinExistence type="predicted"/>
<protein>
    <recommendedName>
        <fullName evidence="1">BTB domain-containing protein</fullName>
    </recommendedName>
</protein>
<dbReference type="Gene3D" id="3.30.710.10">
    <property type="entry name" value="Potassium Channel Kv1.1, Chain A"/>
    <property type="match status" value="1"/>
</dbReference>
<evidence type="ECO:0000313" key="3">
    <source>
        <dbReference type="Proteomes" id="UP001152049"/>
    </source>
</evidence>